<sequence length="899" mass="102445">MAEGGGGKGPEIIIESKGASIGEIRKRAMANPVNPHQSLPHRRVEGPEGEEWAPWLVKNREEVDNIKNETLQVEIHSLARRPDVMVSKEVLQGSYDTIEGLVNRNEISETEGHHWQGKILMRYIEELEKEGKASTWEGLLNALPVSLGGAAVHAADEFVERFPGAVARWIKSRGWEKEARGTPPGGEGGPPEKPPEEPPKEDGRLPDNFKDLRKIIIDDETSEETRKKAMEKRDEMWKNFSERDQDHKAFVKDITQTYLNILGDSTWDEVYDNVKNFGINAENLALSTTGFLKPEEEGMLRAAFAGEALRIRKIGFEKRFKKRPSMVAGSPEDILWLKMHGESEGEEGLKFLEKRVQREAFFQLGVEPHDFVKTSLSKKKFRPESEQGTKESADVLTAAAEAMRSAAESQSRMTMGEYQIDVKRYEGKVEELRAFVREKLDAIENSNRDTLDFGNTYIVRGLEVSLGAIEKIDKGIAREARARLAVHDCSELIKQADGWIFREEEKVGHGYAIGSAAAEAQRRGHQLNREIVETFLKRELLPGLDVPRAWDLLQQLNHFDVSEDKDGNTVFDNQEYMKWVDRVVPKDDKDLRNKEGKLKPRTNVNFFRETNPIIEEAVRNLLIEEIARSESVDGNTPEERRENAKKSLQLAEKLSRATLEDSVFNRGDTVGNDQVAEIFGLKKWREARRSKGRIRGPQVHEDEIRGFGTSWLRWTQEDKQTKKFKGRQRERLPFRVDTQMNVDNLDISQIEDNWQFYCSVIMTRYKLLSGLLLDRKPKIAEMDKTFMQEAVVYFNTADAPENLRIEKMGPMQLRGLWAVGVIDMALADKDLDIGRKSIGTVLAEFINTLTREELSPEVGTFLTEITMEDIKRRLNFNRRLAKLAGQKALSAAFDKATRG</sequence>
<dbReference type="Proteomes" id="UP000177382">
    <property type="component" value="Unassembled WGS sequence"/>
</dbReference>
<organism evidence="2 3">
    <name type="scientific">Candidatus Woesebacteria bacterium RBG_16_42_24</name>
    <dbReference type="NCBI Taxonomy" id="1802485"/>
    <lineage>
        <taxon>Bacteria</taxon>
        <taxon>Candidatus Woeseibacteriota</taxon>
    </lineage>
</organism>
<comment type="caution">
    <text evidence="2">The sequence shown here is derived from an EMBL/GenBank/DDBJ whole genome shotgun (WGS) entry which is preliminary data.</text>
</comment>
<proteinExistence type="predicted"/>
<evidence type="ECO:0000313" key="3">
    <source>
        <dbReference type="Proteomes" id="UP000177382"/>
    </source>
</evidence>
<dbReference type="STRING" id="1802485.A2V97_03480"/>
<protein>
    <submittedName>
        <fullName evidence="2">Uncharacterized protein</fullName>
    </submittedName>
</protein>
<dbReference type="AlphaFoldDB" id="A0A1F7XNF7"/>
<reference evidence="2 3" key="1">
    <citation type="journal article" date="2016" name="Nat. Commun.">
        <title>Thousands of microbial genomes shed light on interconnected biogeochemical processes in an aquifer system.</title>
        <authorList>
            <person name="Anantharaman K."/>
            <person name="Brown C.T."/>
            <person name="Hug L.A."/>
            <person name="Sharon I."/>
            <person name="Castelle C.J."/>
            <person name="Probst A.J."/>
            <person name="Thomas B.C."/>
            <person name="Singh A."/>
            <person name="Wilkins M.J."/>
            <person name="Karaoz U."/>
            <person name="Brodie E.L."/>
            <person name="Williams K.H."/>
            <person name="Hubbard S.S."/>
            <person name="Banfield J.F."/>
        </authorList>
    </citation>
    <scope>NUCLEOTIDE SEQUENCE [LARGE SCALE GENOMIC DNA]</scope>
</reference>
<feature type="compositionally biased region" description="Basic and acidic residues" evidence="1">
    <location>
        <begin position="193"/>
        <end position="207"/>
    </location>
</feature>
<evidence type="ECO:0000313" key="2">
    <source>
        <dbReference type="EMBL" id="OGM15805.1"/>
    </source>
</evidence>
<gene>
    <name evidence="2" type="ORF">A2V97_03480</name>
</gene>
<accession>A0A1F7XNF7</accession>
<dbReference type="EMBL" id="MGFX01000001">
    <property type="protein sequence ID" value="OGM15805.1"/>
    <property type="molecule type" value="Genomic_DNA"/>
</dbReference>
<feature type="region of interest" description="Disordered" evidence="1">
    <location>
        <begin position="173"/>
        <end position="207"/>
    </location>
</feature>
<name>A0A1F7XNF7_9BACT</name>
<evidence type="ECO:0000256" key="1">
    <source>
        <dbReference type="SAM" id="MobiDB-lite"/>
    </source>
</evidence>